<accession>A0AA42BPT6</accession>
<dbReference type="AlphaFoldDB" id="A0AA42BPT6"/>
<dbReference type="RefSeq" id="WP_254759440.1">
    <property type="nucleotide sequence ID" value="NZ_JANCLT010000006.1"/>
</dbReference>
<keyword evidence="1" id="KW-0812">Transmembrane</keyword>
<name>A0AA42BPT6_9BACI</name>
<evidence type="ECO:0000256" key="1">
    <source>
        <dbReference type="SAM" id="Phobius"/>
    </source>
</evidence>
<keyword evidence="1" id="KW-0472">Membrane</keyword>
<dbReference type="InterPro" id="IPR038750">
    <property type="entry name" value="YczE/YyaS-like"/>
</dbReference>
<keyword evidence="3" id="KW-1185">Reference proteome</keyword>
<dbReference type="PANTHER" id="PTHR40078">
    <property type="entry name" value="INTEGRAL MEMBRANE PROTEIN-RELATED"/>
    <property type="match status" value="1"/>
</dbReference>
<feature type="transmembrane region" description="Helical" evidence="1">
    <location>
        <begin position="107"/>
        <end position="125"/>
    </location>
</feature>
<sequence length="200" mass="21433">MLQKVIYYALGMFIACTGVSIVIRSNIGAGPWDAFYIEAAEKAGLSLGTCVIVGQILFMLLNSALLKKRPVFESAITILLWGFILDLCNKGLLKHAVFAGLPLMSRWLLFLLGVVLIGIGVGLYLQSKFPAMPYDGTMLAIGQCFGLKLGVSRTILEGTGLLLASMIGGPVGFGSLVFVCFLGTFIGMCSRGMERLLVRA</sequence>
<feature type="transmembrane region" description="Helical" evidence="1">
    <location>
        <begin position="5"/>
        <end position="23"/>
    </location>
</feature>
<dbReference type="PROSITE" id="PS51257">
    <property type="entry name" value="PROKAR_LIPOPROTEIN"/>
    <property type="match status" value="1"/>
</dbReference>
<keyword evidence="1" id="KW-1133">Transmembrane helix</keyword>
<dbReference type="Pfam" id="PF19700">
    <property type="entry name" value="DUF6198"/>
    <property type="match status" value="1"/>
</dbReference>
<evidence type="ECO:0000313" key="3">
    <source>
        <dbReference type="Proteomes" id="UP001156102"/>
    </source>
</evidence>
<dbReference type="EMBL" id="JANCLT010000006">
    <property type="protein sequence ID" value="MCP8969520.1"/>
    <property type="molecule type" value="Genomic_DNA"/>
</dbReference>
<evidence type="ECO:0000313" key="2">
    <source>
        <dbReference type="EMBL" id="MCP8969520.1"/>
    </source>
</evidence>
<evidence type="ECO:0008006" key="4">
    <source>
        <dbReference type="Google" id="ProtNLM"/>
    </source>
</evidence>
<feature type="transmembrane region" description="Helical" evidence="1">
    <location>
        <begin position="162"/>
        <end position="189"/>
    </location>
</feature>
<reference evidence="2" key="1">
    <citation type="submission" date="2022-07" db="EMBL/GenBank/DDBJ databases">
        <authorList>
            <person name="Li W.-J."/>
            <person name="Deng Q.-Q."/>
        </authorList>
    </citation>
    <scope>NUCLEOTIDE SEQUENCE</scope>
    <source>
        <strain evidence="2">SYSU M60031</strain>
    </source>
</reference>
<protein>
    <recommendedName>
        <fullName evidence="4">YitT family protein</fullName>
    </recommendedName>
</protein>
<organism evidence="2 3">
    <name type="scientific">Ectobacillus ponti</name>
    <dbReference type="NCBI Taxonomy" id="2961894"/>
    <lineage>
        <taxon>Bacteria</taxon>
        <taxon>Bacillati</taxon>
        <taxon>Bacillota</taxon>
        <taxon>Bacilli</taxon>
        <taxon>Bacillales</taxon>
        <taxon>Bacillaceae</taxon>
        <taxon>Ectobacillus</taxon>
    </lineage>
</organism>
<feature type="transmembrane region" description="Helical" evidence="1">
    <location>
        <begin position="43"/>
        <end position="66"/>
    </location>
</feature>
<gene>
    <name evidence="2" type="ORF">NK662_13370</name>
</gene>
<dbReference type="PANTHER" id="PTHR40078:SF1">
    <property type="entry name" value="INTEGRAL MEMBRANE PROTEIN"/>
    <property type="match status" value="1"/>
</dbReference>
<feature type="transmembrane region" description="Helical" evidence="1">
    <location>
        <begin position="137"/>
        <end position="156"/>
    </location>
</feature>
<dbReference type="Proteomes" id="UP001156102">
    <property type="component" value="Unassembled WGS sequence"/>
</dbReference>
<comment type="caution">
    <text evidence="2">The sequence shown here is derived from an EMBL/GenBank/DDBJ whole genome shotgun (WGS) entry which is preliminary data.</text>
</comment>
<proteinExistence type="predicted"/>